<dbReference type="SUPFAM" id="SSF52980">
    <property type="entry name" value="Restriction endonuclease-like"/>
    <property type="match status" value="1"/>
</dbReference>
<name>A0A1L3JLR3_9FLAO</name>
<accession>A0A1L3JLR3</accession>
<dbReference type="OrthoDB" id="9802516at2"/>
<dbReference type="InterPro" id="IPR011335">
    <property type="entry name" value="Restrct_endonuc-II-like"/>
</dbReference>
<organism evidence="3 4">
    <name type="scientific">Tenacibaculum todarodis</name>
    <dbReference type="NCBI Taxonomy" id="1850252"/>
    <lineage>
        <taxon>Bacteria</taxon>
        <taxon>Pseudomonadati</taxon>
        <taxon>Bacteroidota</taxon>
        <taxon>Flavobacteriia</taxon>
        <taxon>Flavobacteriales</taxon>
        <taxon>Flavobacteriaceae</taxon>
        <taxon>Tenacibaculum</taxon>
    </lineage>
</organism>
<dbReference type="EMBL" id="CP018155">
    <property type="protein sequence ID" value="APG66095.1"/>
    <property type="molecule type" value="Genomic_DNA"/>
</dbReference>
<dbReference type="Pfam" id="PF02021">
    <property type="entry name" value="UPF0102"/>
    <property type="match status" value="1"/>
</dbReference>
<dbReference type="RefSeq" id="WP_072556617.1">
    <property type="nucleotide sequence ID" value="NZ_CP018155.1"/>
</dbReference>
<evidence type="ECO:0000313" key="3">
    <source>
        <dbReference type="EMBL" id="APG66095.1"/>
    </source>
</evidence>
<dbReference type="HAMAP" id="MF_00048">
    <property type="entry name" value="UPF0102"/>
    <property type="match status" value="1"/>
</dbReference>
<dbReference type="InterPro" id="IPR003509">
    <property type="entry name" value="UPF0102_YraN-like"/>
</dbReference>
<keyword evidence="4" id="KW-1185">Reference proteome</keyword>
<dbReference type="Proteomes" id="UP000181898">
    <property type="component" value="Chromosome"/>
</dbReference>
<dbReference type="CDD" id="cd20736">
    <property type="entry name" value="PoNe_Nuclease"/>
    <property type="match status" value="1"/>
</dbReference>
<dbReference type="AlphaFoldDB" id="A0A1L3JLR3"/>
<reference evidence="3 4" key="1">
    <citation type="submission" date="2016-11" db="EMBL/GenBank/DDBJ databases">
        <title>Tenacibaculum sp. LPB0136, isolated from marine environment.</title>
        <authorList>
            <person name="Kim E."/>
            <person name="Yi H."/>
        </authorList>
    </citation>
    <scope>NUCLEOTIDE SEQUENCE [LARGE SCALE GENOMIC DNA]</scope>
    <source>
        <strain evidence="3 4">LPB0136</strain>
    </source>
</reference>
<dbReference type="PANTHER" id="PTHR34039:SF1">
    <property type="entry name" value="UPF0102 PROTEIN YRAN"/>
    <property type="match status" value="1"/>
</dbReference>
<evidence type="ECO:0000256" key="1">
    <source>
        <dbReference type="ARBA" id="ARBA00006738"/>
    </source>
</evidence>
<dbReference type="GO" id="GO:0003676">
    <property type="term" value="F:nucleic acid binding"/>
    <property type="evidence" value="ECO:0007669"/>
    <property type="project" value="InterPro"/>
</dbReference>
<dbReference type="InterPro" id="IPR011856">
    <property type="entry name" value="tRNA_endonuc-like_dom_sf"/>
</dbReference>
<sequence>MAQHNELGKLGEELAVKYLLKKDYKIIKQNYRYLKAEVDVIVQKGNLLICVEVKTRSSTFFENPQDAVNPKKIKLLVSAMNNYVEEYDLDVEVRFDIITVIKHQNDFKIEHIEDAFLYF</sequence>
<gene>
    <name evidence="3" type="ORF">LPB136_12255</name>
</gene>
<comment type="similarity">
    <text evidence="1 2">Belongs to the UPF0102 family.</text>
</comment>
<evidence type="ECO:0000313" key="4">
    <source>
        <dbReference type="Proteomes" id="UP000181898"/>
    </source>
</evidence>
<proteinExistence type="inferred from homology"/>
<dbReference type="Gene3D" id="3.40.1350.10">
    <property type="match status" value="1"/>
</dbReference>
<dbReference type="STRING" id="1850252.LPB136_12255"/>
<dbReference type="PANTHER" id="PTHR34039">
    <property type="entry name" value="UPF0102 PROTEIN YRAN"/>
    <property type="match status" value="1"/>
</dbReference>
<dbReference type="KEGG" id="ten:LPB136_12255"/>
<protein>
    <recommendedName>
        <fullName evidence="2">UPF0102 protein LPB136_12255</fullName>
    </recommendedName>
</protein>
<evidence type="ECO:0000256" key="2">
    <source>
        <dbReference type="HAMAP-Rule" id="MF_00048"/>
    </source>
</evidence>